<dbReference type="STRING" id="85681.V4UBN8"/>
<organism evidence="1 2">
    <name type="scientific">Citrus clementina</name>
    <name type="common">Clementine</name>
    <name type="synonym">Citrus deliciosa x Citrus sinensis</name>
    <dbReference type="NCBI Taxonomy" id="85681"/>
    <lineage>
        <taxon>Eukaryota</taxon>
        <taxon>Viridiplantae</taxon>
        <taxon>Streptophyta</taxon>
        <taxon>Embryophyta</taxon>
        <taxon>Tracheophyta</taxon>
        <taxon>Spermatophyta</taxon>
        <taxon>Magnoliopsida</taxon>
        <taxon>eudicotyledons</taxon>
        <taxon>Gunneridae</taxon>
        <taxon>Pentapetalae</taxon>
        <taxon>rosids</taxon>
        <taxon>malvids</taxon>
        <taxon>Sapindales</taxon>
        <taxon>Rutaceae</taxon>
        <taxon>Aurantioideae</taxon>
        <taxon>Citrus</taxon>
    </lineage>
</organism>
<name>V4UBN8_CITCL</name>
<evidence type="ECO:0000313" key="2">
    <source>
        <dbReference type="Proteomes" id="UP000030687"/>
    </source>
</evidence>
<reference evidence="1 2" key="1">
    <citation type="submission" date="2013-10" db="EMBL/GenBank/DDBJ databases">
        <authorList>
            <consortium name="International Citrus Genome Consortium"/>
            <person name="Jenkins J."/>
            <person name="Schmutz J."/>
            <person name="Prochnik S."/>
            <person name="Rokhsar D."/>
            <person name="Gmitter F."/>
            <person name="Ollitrault P."/>
            <person name="Machado M."/>
            <person name="Talon M."/>
            <person name="Wincker P."/>
            <person name="Jaillon O."/>
            <person name="Morgante M."/>
        </authorList>
    </citation>
    <scope>NUCLEOTIDE SEQUENCE</scope>
    <source>
        <strain evidence="2">cv. Clemenules</strain>
    </source>
</reference>
<keyword evidence="2" id="KW-1185">Reference proteome</keyword>
<proteinExistence type="predicted"/>
<dbReference type="KEGG" id="cic:CICLE_v10009970mg"/>
<protein>
    <submittedName>
        <fullName evidence="1">Uncharacterized protein</fullName>
    </submittedName>
</protein>
<dbReference type="InParanoid" id="V4UBN8"/>
<dbReference type="EMBL" id="KI535697">
    <property type="protein sequence ID" value="ESR63457.1"/>
    <property type="molecule type" value="Genomic_DNA"/>
</dbReference>
<gene>
    <name evidence="1" type="ORF">CICLE_v10009970mg</name>
</gene>
<dbReference type="AlphaFoldDB" id="V4UBN8"/>
<dbReference type="Proteomes" id="UP000030687">
    <property type="component" value="Unassembled WGS sequence"/>
</dbReference>
<dbReference type="Gramene" id="ESR63457">
    <property type="protein sequence ID" value="ESR63457"/>
    <property type="gene ID" value="CICLE_v10009970mg"/>
</dbReference>
<evidence type="ECO:0000313" key="1">
    <source>
        <dbReference type="EMBL" id="ESR63457.1"/>
    </source>
</evidence>
<sequence length="113" mass="12893">MGKPIYSSFTRNDPDFYVDVGEDWKLYFHRKGIGKMKKPSIDVGEFMRRMPHVWDDGALLLGHEKTSVFFVDAKSGGMICSHESDNSASTLGSGLPMKKSFVFMRMVRKICFM</sequence>
<accession>V4UBN8</accession>